<dbReference type="Pfam" id="PF22936">
    <property type="entry name" value="Pol_BBD"/>
    <property type="match status" value="1"/>
</dbReference>
<name>A0AAE2CAS6_9LAMI</name>
<organism evidence="3 4">
    <name type="scientific">Sesamum alatum</name>
    <dbReference type="NCBI Taxonomy" id="300844"/>
    <lineage>
        <taxon>Eukaryota</taxon>
        <taxon>Viridiplantae</taxon>
        <taxon>Streptophyta</taxon>
        <taxon>Embryophyta</taxon>
        <taxon>Tracheophyta</taxon>
        <taxon>Spermatophyta</taxon>
        <taxon>Magnoliopsida</taxon>
        <taxon>eudicotyledons</taxon>
        <taxon>Gunneridae</taxon>
        <taxon>Pentapetalae</taxon>
        <taxon>asterids</taxon>
        <taxon>lamiids</taxon>
        <taxon>Lamiales</taxon>
        <taxon>Pedaliaceae</taxon>
        <taxon>Sesamum</taxon>
    </lineage>
</organism>
<dbReference type="AlphaFoldDB" id="A0AAE2CAS6"/>
<feature type="domain" description="Retrovirus-related Pol polyprotein from transposon TNT 1-94-like beta-barrel" evidence="2">
    <location>
        <begin position="1"/>
        <end position="47"/>
    </location>
</feature>
<dbReference type="Proteomes" id="UP001293254">
    <property type="component" value="Unassembled WGS sequence"/>
</dbReference>
<evidence type="ECO:0008006" key="5">
    <source>
        <dbReference type="Google" id="ProtNLM"/>
    </source>
</evidence>
<evidence type="ECO:0000259" key="1">
    <source>
        <dbReference type="Pfam" id="PF13976"/>
    </source>
</evidence>
<evidence type="ECO:0000259" key="2">
    <source>
        <dbReference type="Pfam" id="PF22936"/>
    </source>
</evidence>
<evidence type="ECO:0000313" key="3">
    <source>
        <dbReference type="EMBL" id="KAK4415070.1"/>
    </source>
</evidence>
<reference evidence="3" key="2">
    <citation type="journal article" date="2024" name="Plant">
        <title>Genomic evolution and insights into agronomic trait innovations of Sesamum species.</title>
        <authorList>
            <person name="Miao H."/>
            <person name="Wang L."/>
            <person name="Qu L."/>
            <person name="Liu H."/>
            <person name="Sun Y."/>
            <person name="Le M."/>
            <person name="Wang Q."/>
            <person name="Wei S."/>
            <person name="Zheng Y."/>
            <person name="Lin W."/>
            <person name="Duan Y."/>
            <person name="Cao H."/>
            <person name="Xiong S."/>
            <person name="Wang X."/>
            <person name="Wei L."/>
            <person name="Li C."/>
            <person name="Ma Q."/>
            <person name="Ju M."/>
            <person name="Zhao R."/>
            <person name="Li G."/>
            <person name="Mu C."/>
            <person name="Tian Q."/>
            <person name="Mei H."/>
            <person name="Zhang T."/>
            <person name="Gao T."/>
            <person name="Zhang H."/>
        </authorList>
    </citation>
    <scope>NUCLEOTIDE SEQUENCE</scope>
    <source>
        <strain evidence="3">3651</strain>
    </source>
</reference>
<accession>A0AAE2CAS6</accession>
<evidence type="ECO:0000313" key="4">
    <source>
        <dbReference type="Proteomes" id="UP001293254"/>
    </source>
</evidence>
<feature type="domain" description="GAG-pre-integrase" evidence="1">
    <location>
        <begin position="66"/>
        <end position="118"/>
    </location>
</feature>
<gene>
    <name evidence="3" type="ORF">Salat_2614100</name>
</gene>
<keyword evidence="4" id="KW-1185">Reference proteome</keyword>
<dbReference type="EMBL" id="JACGWO010000011">
    <property type="protein sequence ID" value="KAK4415070.1"/>
    <property type="molecule type" value="Genomic_DNA"/>
</dbReference>
<sequence>MGNGAQEEVLGIGSYQLKLSIGRDLLLSDVQYAPSIRCNLLSVTALMGPDFSYLFEQLELANECVSYVGPSVDNTFVNCHARLGHIGLEMVTRLAREGLLGSLVKVNLPPCEPYLAGKACRKPFGKPKRATRPLELVHSDI</sequence>
<dbReference type="InterPro" id="IPR054722">
    <property type="entry name" value="PolX-like_BBD"/>
</dbReference>
<comment type="caution">
    <text evidence="3">The sequence shown here is derived from an EMBL/GenBank/DDBJ whole genome shotgun (WGS) entry which is preliminary data.</text>
</comment>
<dbReference type="InterPro" id="IPR025724">
    <property type="entry name" value="GAG-pre-integrase_dom"/>
</dbReference>
<protein>
    <recommendedName>
        <fullName evidence="5">GAG-pre-integrase domain-containing protein</fullName>
    </recommendedName>
</protein>
<proteinExistence type="predicted"/>
<reference evidence="3" key="1">
    <citation type="submission" date="2020-06" db="EMBL/GenBank/DDBJ databases">
        <authorList>
            <person name="Li T."/>
            <person name="Hu X."/>
            <person name="Zhang T."/>
            <person name="Song X."/>
            <person name="Zhang H."/>
            <person name="Dai N."/>
            <person name="Sheng W."/>
            <person name="Hou X."/>
            <person name="Wei L."/>
        </authorList>
    </citation>
    <scope>NUCLEOTIDE SEQUENCE</scope>
    <source>
        <strain evidence="3">3651</strain>
        <tissue evidence="3">Leaf</tissue>
    </source>
</reference>
<dbReference type="Pfam" id="PF13976">
    <property type="entry name" value="gag_pre-integrs"/>
    <property type="match status" value="1"/>
</dbReference>